<evidence type="ECO:0000256" key="4">
    <source>
        <dbReference type="ARBA" id="ARBA00022806"/>
    </source>
</evidence>
<name>A0A9W7C9V4_9STRA</name>
<organism evidence="9 10">
    <name type="scientific">Triparma laevis f. longispina</name>
    <dbReference type="NCBI Taxonomy" id="1714387"/>
    <lineage>
        <taxon>Eukaryota</taxon>
        <taxon>Sar</taxon>
        <taxon>Stramenopiles</taxon>
        <taxon>Ochrophyta</taxon>
        <taxon>Bolidophyceae</taxon>
        <taxon>Parmales</taxon>
        <taxon>Triparmaceae</taxon>
        <taxon>Triparma</taxon>
    </lineage>
</organism>
<proteinExistence type="inferred from homology"/>
<dbReference type="PANTHER" id="PTHR43788:SF13">
    <property type="entry name" value="REGULATOR OF NONSENSE TRANSCRIPTS 1"/>
    <property type="match status" value="1"/>
</dbReference>
<evidence type="ECO:0000256" key="3">
    <source>
        <dbReference type="ARBA" id="ARBA00022801"/>
    </source>
</evidence>
<dbReference type="GO" id="GO:0005524">
    <property type="term" value="F:ATP binding"/>
    <property type="evidence" value="ECO:0007669"/>
    <property type="project" value="UniProtKB-KW"/>
</dbReference>
<evidence type="ECO:0000256" key="5">
    <source>
        <dbReference type="ARBA" id="ARBA00022840"/>
    </source>
</evidence>
<evidence type="ECO:0000313" key="9">
    <source>
        <dbReference type="EMBL" id="GMI05972.1"/>
    </source>
</evidence>
<dbReference type="InterPro" id="IPR041677">
    <property type="entry name" value="DNA2/NAM7_AAA_11"/>
</dbReference>
<gene>
    <name evidence="9" type="ORF">TrLO_g5643</name>
</gene>
<dbReference type="InterPro" id="IPR050534">
    <property type="entry name" value="Coronavir_polyprotein_1ab"/>
</dbReference>
<dbReference type="GO" id="GO:0043139">
    <property type="term" value="F:5'-3' DNA helicase activity"/>
    <property type="evidence" value="ECO:0007669"/>
    <property type="project" value="TreeGrafter"/>
</dbReference>
<dbReference type="Pfam" id="PF13087">
    <property type="entry name" value="AAA_12"/>
    <property type="match status" value="1"/>
</dbReference>
<comment type="caution">
    <text evidence="9">The sequence shown here is derived from an EMBL/GenBank/DDBJ whole genome shotgun (WGS) entry which is preliminary data.</text>
</comment>
<feature type="region of interest" description="Disordered" evidence="6">
    <location>
        <begin position="1090"/>
        <end position="1142"/>
    </location>
</feature>
<feature type="compositionally biased region" description="Low complexity" evidence="6">
    <location>
        <begin position="492"/>
        <end position="504"/>
    </location>
</feature>
<dbReference type="Pfam" id="PF13086">
    <property type="entry name" value="AAA_11"/>
    <property type="match status" value="2"/>
</dbReference>
<protein>
    <submittedName>
        <fullName evidence="9">Uncharacterized protein</fullName>
    </submittedName>
</protein>
<keyword evidence="5" id="KW-0067">ATP-binding</keyword>
<dbReference type="AlphaFoldDB" id="A0A9W7C9V4"/>
<reference evidence="10" key="1">
    <citation type="journal article" date="2023" name="Commun. Biol.">
        <title>Genome analysis of Parmales, the sister group of diatoms, reveals the evolutionary specialization of diatoms from phago-mixotrophs to photoautotrophs.</title>
        <authorList>
            <person name="Ban H."/>
            <person name="Sato S."/>
            <person name="Yoshikawa S."/>
            <person name="Yamada K."/>
            <person name="Nakamura Y."/>
            <person name="Ichinomiya M."/>
            <person name="Sato N."/>
            <person name="Blanc-Mathieu R."/>
            <person name="Endo H."/>
            <person name="Kuwata A."/>
            <person name="Ogata H."/>
        </authorList>
    </citation>
    <scope>NUCLEOTIDE SEQUENCE [LARGE SCALE GENOMIC DNA]</scope>
    <source>
        <strain evidence="10">NIES 3700</strain>
    </source>
</reference>
<dbReference type="Gene3D" id="3.40.50.300">
    <property type="entry name" value="P-loop containing nucleotide triphosphate hydrolases"/>
    <property type="match status" value="2"/>
</dbReference>
<dbReference type="EMBL" id="BRXW01000093">
    <property type="protein sequence ID" value="GMI05972.1"/>
    <property type="molecule type" value="Genomic_DNA"/>
</dbReference>
<sequence length="1142" mass="122435">MPPKHYYGHGGGGGGGNYHGGGGGGGGRGGGGGGGRGGGGGGVGGRGGGGGGGGGGRGRSHGQQRWSGRGGGSSGFSQQAKQNRHNQNFNRQQSKKSESKRLRFEENQRRERLVHERKRLEKAKKQIQTLLGQGQWKDPITTSMNDFAFPDPAEVERARNLLPSTNTGGPGPLFPLNSSNEKQSKKDANILCTLASSMCSSLSVQESCKLMEDVAQFNRTLVTPECLLPSEPSATTTTTEIDGYGEQPPDPSTIDPSDLVKQSSQPLNTENIHKGLITVQQASQILASIPLIPPTPHYLGLRLVDAVVGVTKFDSESLALFWRKRSRWSVLEFCEETISNARKIDRVPVQTLIRIGSCINNAKVSMSDIKGAVILRGGEVGQDLRREMSPGDNVIVKTLPPTWRGDTRSGLEEGEQNTEAVEEKKYECVVIVASPLIVRPVMKSPGLPELLQLNLPVRIDRAGSRIVFNRQLLAYTAITSFANSSAEEARSRSTSPVPTPAASSHGVYGTMDTSTGPSKSAMQKKAAHKAKTCNGDLALALTSTDPSLVVRTCEQSYAMRGIEGVFNNRSSLNESQQRAVRAAMTRRLTLVQGPPGTGKTSMSIEIIGKWVQGQRMAHGSVGSTDKVFCGSDSNIAVDNLLEGLIKKGINAVRVGRPEGASPHLLKYSVEAEGKRVFETTMERSSGDTQAAKNAKHLSQQGLLKRAQVICATCVGAAVGYLKDFSFCHILIDEASQAHELSCLVPIIHGAEQLVLVGDHCQLPPTISCDAAKEDGLDVSLFDRLVQSGVPTFMLDTQYRMHPKIAEFASDAFYGGKVKNGVPAYERIPPKGIAWPVPETGVLLINVADAREESDGVSKSNQAEANIVSSLVKDVLDAGELTLNDIGIVSPYSAQVRLLRRTLGWARDMARQHNEMQRQVPRQFQHQQQGYGGGGGYGGGYQDPNPIVPVNLEISSVDGFQGREKALIIFSAVRANGNRSVGFLKDWRRCNVAITRAQRGLVVLGNAETLQHDPRSFKPYLDYCLENGFIDGVPASPGSYDKKAVQGLADNYADVKTIKDESGVTQGNDVVGVGTAQVLFEEEQMKMKVKAEQRTQQLPPPPNAISKPPPAAVGGSHMVGVPPSMGTSTSTSSSTSNHSRFRG</sequence>
<dbReference type="Proteomes" id="UP001165122">
    <property type="component" value="Unassembled WGS sequence"/>
</dbReference>
<keyword evidence="3" id="KW-0378">Hydrolase</keyword>
<evidence type="ECO:0000256" key="1">
    <source>
        <dbReference type="ARBA" id="ARBA00007913"/>
    </source>
</evidence>
<dbReference type="OrthoDB" id="201314at2759"/>
<evidence type="ECO:0000313" key="10">
    <source>
        <dbReference type="Proteomes" id="UP001165122"/>
    </source>
</evidence>
<feature type="compositionally biased region" description="Pro residues" evidence="6">
    <location>
        <begin position="1097"/>
        <end position="1110"/>
    </location>
</feature>
<feature type="domain" description="DNA2/NAM7 helicase helicase" evidence="7">
    <location>
        <begin position="572"/>
        <end position="687"/>
    </location>
</feature>
<feature type="compositionally biased region" description="Polar residues" evidence="6">
    <location>
        <begin position="511"/>
        <end position="521"/>
    </location>
</feature>
<keyword evidence="4" id="KW-0347">Helicase</keyword>
<feature type="region of interest" description="Disordered" evidence="6">
    <location>
        <begin position="1"/>
        <end position="111"/>
    </location>
</feature>
<feature type="compositionally biased region" description="Basic and acidic residues" evidence="6">
    <location>
        <begin position="95"/>
        <end position="111"/>
    </location>
</feature>
<feature type="compositionally biased region" description="Low complexity" evidence="6">
    <location>
        <begin position="1126"/>
        <end position="1135"/>
    </location>
</feature>
<evidence type="ECO:0000256" key="6">
    <source>
        <dbReference type="SAM" id="MobiDB-lite"/>
    </source>
</evidence>
<dbReference type="PANTHER" id="PTHR43788">
    <property type="entry name" value="DNA2/NAM7 HELICASE FAMILY MEMBER"/>
    <property type="match status" value="1"/>
</dbReference>
<dbReference type="SUPFAM" id="SSF52540">
    <property type="entry name" value="P-loop containing nucleoside triphosphate hydrolases"/>
    <property type="match status" value="1"/>
</dbReference>
<dbReference type="InterPro" id="IPR041679">
    <property type="entry name" value="DNA2/NAM7-like_C"/>
</dbReference>
<feature type="region of interest" description="Disordered" evidence="6">
    <location>
        <begin position="228"/>
        <end position="265"/>
    </location>
</feature>
<feature type="domain" description="DNA2/NAM7 helicase-like C-terminal" evidence="8">
    <location>
        <begin position="776"/>
        <end position="1006"/>
    </location>
</feature>
<evidence type="ECO:0000256" key="2">
    <source>
        <dbReference type="ARBA" id="ARBA00022741"/>
    </source>
</evidence>
<feature type="domain" description="DNA2/NAM7 helicase helicase" evidence="7">
    <location>
        <begin position="690"/>
        <end position="766"/>
    </location>
</feature>
<accession>A0A9W7C9V4</accession>
<evidence type="ECO:0000259" key="7">
    <source>
        <dbReference type="Pfam" id="PF13086"/>
    </source>
</evidence>
<comment type="similarity">
    <text evidence="1">Belongs to the DNA2/NAM7 helicase family.</text>
</comment>
<evidence type="ECO:0000259" key="8">
    <source>
        <dbReference type="Pfam" id="PF13087"/>
    </source>
</evidence>
<feature type="region of interest" description="Disordered" evidence="6">
    <location>
        <begin position="484"/>
        <end position="527"/>
    </location>
</feature>
<feature type="compositionally biased region" description="Gly residues" evidence="6">
    <location>
        <begin position="8"/>
        <end position="57"/>
    </location>
</feature>
<dbReference type="InterPro" id="IPR027417">
    <property type="entry name" value="P-loop_NTPase"/>
</dbReference>
<dbReference type="GO" id="GO:0016787">
    <property type="term" value="F:hydrolase activity"/>
    <property type="evidence" value="ECO:0007669"/>
    <property type="project" value="UniProtKB-KW"/>
</dbReference>
<keyword evidence="10" id="KW-1185">Reference proteome</keyword>
<dbReference type="CDD" id="cd18808">
    <property type="entry name" value="SF1_C_Upf1"/>
    <property type="match status" value="1"/>
</dbReference>
<keyword evidence="2" id="KW-0547">Nucleotide-binding</keyword>
<dbReference type="InterPro" id="IPR047187">
    <property type="entry name" value="SF1_C_Upf1"/>
</dbReference>